<dbReference type="STRING" id="255247.ABE41_019545"/>
<gene>
    <name evidence="3" type="ORF">ABE41_019545</name>
</gene>
<comment type="similarity">
    <text evidence="1">Belongs to the AHA1 family.</text>
</comment>
<dbReference type="AlphaFoldDB" id="A0A1B1Z9U6"/>
<dbReference type="CDD" id="cd07814">
    <property type="entry name" value="SRPBCC_CalC_Aha1-like"/>
    <property type="match status" value="1"/>
</dbReference>
<evidence type="ECO:0000313" key="4">
    <source>
        <dbReference type="Proteomes" id="UP000077412"/>
    </source>
</evidence>
<reference evidence="3 4" key="1">
    <citation type="submission" date="2016-08" db="EMBL/GenBank/DDBJ databases">
        <title>Complete genome sequence of Fictibacillus arsenicus G25-54, a strain with toxicity to nematodes and a potential arsenic-resistance activity.</title>
        <authorList>
            <person name="Zheng Z."/>
        </authorList>
    </citation>
    <scope>NUCLEOTIDE SEQUENCE [LARGE SCALE GENOMIC DNA]</scope>
    <source>
        <strain evidence="3 4">G25-54</strain>
    </source>
</reference>
<dbReference type="Proteomes" id="UP000077412">
    <property type="component" value="Chromosome"/>
</dbReference>
<organism evidence="3 4">
    <name type="scientific">Fictibacillus arsenicus</name>
    <dbReference type="NCBI Taxonomy" id="255247"/>
    <lineage>
        <taxon>Bacteria</taxon>
        <taxon>Bacillati</taxon>
        <taxon>Bacillota</taxon>
        <taxon>Bacilli</taxon>
        <taxon>Bacillales</taxon>
        <taxon>Fictibacillaceae</taxon>
        <taxon>Fictibacillus</taxon>
    </lineage>
</organism>
<evidence type="ECO:0000259" key="2">
    <source>
        <dbReference type="Pfam" id="PF08327"/>
    </source>
</evidence>
<protein>
    <recommendedName>
        <fullName evidence="2">Activator of Hsp90 ATPase homologue 1/2-like C-terminal domain-containing protein</fullName>
    </recommendedName>
</protein>
<keyword evidence="4" id="KW-1185">Reference proteome</keyword>
<dbReference type="RefSeq" id="WP_066294058.1">
    <property type="nucleotide sequence ID" value="NZ_CP016761.1"/>
</dbReference>
<dbReference type="InterPro" id="IPR023393">
    <property type="entry name" value="START-like_dom_sf"/>
</dbReference>
<feature type="domain" description="Activator of Hsp90 ATPase homologue 1/2-like C-terminal" evidence="2">
    <location>
        <begin position="16"/>
        <end position="134"/>
    </location>
</feature>
<accession>A0A1B1Z9U6</accession>
<name>A0A1B1Z9U6_9BACL</name>
<evidence type="ECO:0000256" key="1">
    <source>
        <dbReference type="ARBA" id="ARBA00006817"/>
    </source>
</evidence>
<evidence type="ECO:0000313" key="3">
    <source>
        <dbReference type="EMBL" id="ANX14214.1"/>
    </source>
</evidence>
<dbReference type="InterPro" id="IPR013538">
    <property type="entry name" value="ASHA1/2-like_C"/>
</dbReference>
<dbReference type="SUPFAM" id="SSF55961">
    <property type="entry name" value="Bet v1-like"/>
    <property type="match status" value="1"/>
</dbReference>
<proteinExistence type="inferred from homology"/>
<sequence>MNDKTPVLTKEIFIECSPKTLFSFFIHPDKMVRWIGQQVLLEPRIGGKYRIDINGENIALGEYKEITPYEKVVLTWGWEGLEIMPPGSSTVEFLLTPQESGTLLTLNHFDIPSEKMTSNDQGWTHYMTRLQRLAEGQNIEPDPWGTGKK</sequence>
<dbReference type="OrthoDB" id="9786557at2"/>
<dbReference type="KEGG" id="far:ABE41_019545"/>
<dbReference type="Gene3D" id="3.30.530.20">
    <property type="match status" value="1"/>
</dbReference>
<dbReference type="EMBL" id="CP016761">
    <property type="protein sequence ID" value="ANX14214.1"/>
    <property type="molecule type" value="Genomic_DNA"/>
</dbReference>
<dbReference type="Pfam" id="PF08327">
    <property type="entry name" value="AHSA1"/>
    <property type="match status" value="1"/>
</dbReference>